<dbReference type="Proteomes" id="UP000315522">
    <property type="component" value="Unassembled WGS sequence"/>
</dbReference>
<protein>
    <submittedName>
        <fullName evidence="2">Uncharacterized protein</fullName>
    </submittedName>
</protein>
<keyword evidence="1" id="KW-0472">Membrane</keyword>
<evidence type="ECO:0000313" key="3">
    <source>
        <dbReference type="Proteomes" id="UP000315522"/>
    </source>
</evidence>
<keyword evidence="1" id="KW-1133">Transmembrane helix</keyword>
<feature type="transmembrane region" description="Helical" evidence="1">
    <location>
        <begin position="81"/>
        <end position="102"/>
    </location>
</feature>
<name>A0A559MII1_9HELO</name>
<organism evidence="2 3">
    <name type="scientific">Lachnellula willkommii</name>
    <dbReference type="NCBI Taxonomy" id="215461"/>
    <lineage>
        <taxon>Eukaryota</taxon>
        <taxon>Fungi</taxon>
        <taxon>Dikarya</taxon>
        <taxon>Ascomycota</taxon>
        <taxon>Pezizomycotina</taxon>
        <taxon>Leotiomycetes</taxon>
        <taxon>Helotiales</taxon>
        <taxon>Lachnaceae</taxon>
        <taxon>Lachnellula</taxon>
    </lineage>
</organism>
<evidence type="ECO:0000256" key="1">
    <source>
        <dbReference type="SAM" id="Phobius"/>
    </source>
</evidence>
<gene>
    <name evidence="2" type="ORF">LAWI1_G002306</name>
</gene>
<sequence length="127" mass="14266">MPPNGRSSNGGGLAAQTGWIGSVARFWEDVQKTYAPDYVGFVLLLAAYFLVQFLIEPFHRLFFLSNINIQYPHAEVERVPVGWNIFYAGGIPLVTLILTLAVTRSSIHKCHVTLLGFFIRWVLENAL</sequence>
<accession>A0A559MII1</accession>
<reference evidence="2 3" key="1">
    <citation type="submission" date="2018-05" db="EMBL/GenBank/DDBJ databases">
        <title>Genome sequencing and assembly of the regulated plant pathogen Lachnellula willkommii and related sister species for the development of diagnostic species identification markers.</title>
        <authorList>
            <person name="Giroux E."/>
            <person name="Bilodeau G."/>
        </authorList>
    </citation>
    <scope>NUCLEOTIDE SEQUENCE [LARGE SCALE GENOMIC DNA]</scope>
    <source>
        <strain evidence="2 3">CBS 172.35</strain>
    </source>
</reference>
<comment type="caution">
    <text evidence="2">The sequence shown here is derived from an EMBL/GenBank/DDBJ whole genome shotgun (WGS) entry which is preliminary data.</text>
</comment>
<dbReference type="EMBL" id="QGML01000250">
    <property type="protein sequence ID" value="TVY92770.1"/>
    <property type="molecule type" value="Genomic_DNA"/>
</dbReference>
<feature type="transmembrane region" description="Helical" evidence="1">
    <location>
        <begin position="38"/>
        <end position="55"/>
    </location>
</feature>
<evidence type="ECO:0000313" key="2">
    <source>
        <dbReference type="EMBL" id="TVY92770.1"/>
    </source>
</evidence>
<proteinExistence type="predicted"/>
<keyword evidence="1" id="KW-0812">Transmembrane</keyword>
<dbReference type="AlphaFoldDB" id="A0A559MII1"/>
<keyword evidence="3" id="KW-1185">Reference proteome</keyword>